<dbReference type="PROSITE" id="PS51257">
    <property type="entry name" value="PROKAR_LIPOPROTEIN"/>
    <property type="match status" value="1"/>
</dbReference>
<dbReference type="RefSeq" id="WP_115170033.1">
    <property type="nucleotide sequence ID" value="NZ_UGYW01000002.1"/>
</dbReference>
<dbReference type="EMBL" id="UGYW01000002">
    <property type="protein sequence ID" value="SUJ10381.1"/>
    <property type="molecule type" value="Genomic_DNA"/>
</dbReference>
<proteinExistence type="predicted"/>
<protein>
    <recommendedName>
        <fullName evidence="4">HmuY protein</fullName>
    </recommendedName>
</protein>
<evidence type="ECO:0000313" key="3">
    <source>
        <dbReference type="Proteomes" id="UP000254893"/>
    </source>
</evidence>
<feature type="signal peptide" evidence="1">
    <location>
        <begin position="1"/>
        <end position="24"/>
    </location>
</feature>
<evidence type="ECO:0000256" key="1">
    <source>
        <dbReference type="SAM" id="SignalP"/>
    </source>
</evidence>
<evidence type="ECO:0008006" key="4">
    <source>
        <dbReference type="Google" id="ProtNLM"/>
    </source>
</evidence>
<keyword evidence="1" id="KW-0732">Signal</keyword>
<name>A0A380BZT8_SPHSI</name>
<feature type="chain" id="PRO_5016955100" description="HmuY protein" evidence="1">
    <location>
        <begin position="25"/>
        <end position="201"/>
    </location>
</feature>
<dbReference type="AlphaFoldDB" id="A0A380BZT8"/>
<dbReference type="Proteomes" id="UP000254893">
    <property type="component" value="Unassembled WGS sequence"/>
</dbReference>
<reference evidence="2 3" key="1">
    <citation type="submission" date="2018-06" db="EMBL/GenBank/DDBJ databases">
        <authorList>
            <consortium name="Pathogen Informatics"/>
            <person name="Doyle S."/>
        </authorList>
    </citation>
    <scope>NUCLEOTIDE SEQUENCE [LARGE SCALE GENOMIC DNA]</scope>
    <source>
        <strain evidence="2 3">NCTC11388</strain>
    </source>
</reference>
<accession>A0A380BZT8</accession>
<sequence length="201" mass="22181">MKFTQTLKHSFAISLLALTTLGFSSCSDDDKEIKPVVLEDSKATVQTATIVASASAKGFYNLNTNTKTDSINSTINLSGMFGASLRSSHPNTYKLGYLDKTGTSIDNITLDMLKSTKFELVSSIGVDLSKIPMPNFDPAIWLSYDHGVTYQVKSIENRYVVFYKGSEFSEKADEIYVLQAEKVVAANSVGTYTIKYKKYTK</sequence>
<evidence type="ECO:0000313" key="2">
    <source>
        <dbReference type="EMBL" id="SUJ10381.1"/>
    </source>
</evidence>
<organism evidence="2 3">
    <name type="scientific">Sphingobacterium spiritivorum</name>
    <name type="common">Flavobacterium spiritivorum</name>
    <dbReference type="NCBI Taxonomy" id="258"/>
    <lineage>
        <taxon>Bacteria</taxon>
        <taxon>Pseudomonadati</taxon>
        <taxon>Bacteroidota</taxon>
        <taxon>Sphingobacteriia</taxon>
        <taxon>Sphingobacteriales</taxon>
        <taxon>Sphingobacteriaceae</taxon>
        <taxon>Sphingobacterium</taxon>
    </lineage>
</organism>
<gene>
    <name evidence="2" type="ORF">NCTC11388_02065</name>
</gene>